<feature type="chain" id="PRO_5046721712" evidence="2">
    <location>
        <begin position="19"/>
        <end position="431"/>
    </location>
</feature>
<accession>A0ABY4QWK9</accession>
<reference evidence="3" key="1">
    <citation type="journal article" date="2018" name="Int. J. Syst. Evol. Microbiol.">
        <title>Jatrophihabitans telluris sp. nov., isolated from sediment soil of lava forest wetlands and the emended description of the genus Jatrophihabitans.</title>
        <authorList>
            <person name="Lee K.C."/>
            <person name="Suh M.K."/>
            <person name="Eom M.K."/>
            <person name="Kim K.K."/>
            <person name="Kim J.S."/>
            <person name="Kim D.S."/>
            <person name="Ko S.H."/>
            <person name="Shin Y.K."/>
            <person name="Lee J.S."/>
        </authorList>
    </citation>
    <scope>NUCLEOTIDE SEQUENCE</scope>
    <source>
        <strain evidence="3">N237</strain>
    </source>
</reference>
<feature type="region of interest" description="Disordered" evidence="1">
    <location>
        <begin position="35"/>
        <end position="125"/>
    </location>
</feature>
<sequence length="431" mass="44350">MTIAVVSAVILPLLAACAADPGSVNEARAGASAAPSAHSAVLPSPPPTTGPSATPSGTLSGTLSGPERSGARSLTGAPKDIQERELAIDPTPDSATPVPPASAAGSLTATIPRSPTCGRPAPTTPAGYQRALAELPAAEWGAADLSLSVPMPDGRVVWLYGDTVTGTDSRHLTSFVHSSAVVQDGGCFHVSRHGAQVLPDDSLSVVSWISAAVALDATHLLVATGQQQLTGDCALCFRSVGVRAAVLTLNSHGDVGFQRWLTRWAPAGGVGGVNWGAGMSRDARNITVYGISRTGYARDVYAATVPVAGVLHATGWEFGSRPIATGIDPAGVSAWHDAAGWHFTTARGGTVVRYDTSAGLDRSRTQPAAYTSAAVGVLPAPRPRQLLYYAAAHPEAHLTGGGLLVTICRNWLSNDQHSIASYRPLYLSARR</sequence>
<feature type="signal peptide" evidence="2">
    <location>
        <begin position="1"/>
        <end position="18"/>
    </location>
</feature>
<reference evidence="3" key="2">
    <citation type="submission" date="2022-05" db="EMBL/GenBank/DDBJ databases">
        <authorList>
            <person name="Kim J.-S."/>
            <person name="Lee K."/>
            <person name="Suh M."/>
            <person name="Eom M."/>
            <person name="Kim J.-S."/>
            <person name="Kim D.-S."/>
            <person name="Ko S.-H."/>
            <person name="Shin Y."/>
            <person name="Lee J.-S."/>
        </authorList>
    </citation>
    <scope>NUCLEOTIDE SEQUENCE</scope>
    <source>
        <strain evidence="3">N237</strain>
    </source>
</reference>
<dbReference type="EMBL" id="CP097332">
    <property type="protein sequence ID" value="UQX87532.1"/>
    <property type="molecule type" value="Genomic_DNA"/>
</dbReference>
<name>A0ABY4QWK9_9ACTN</name>
<dbReference type="Proteomes" id="UP001056336">
    <property type="component" value="Chromosome"/>
</dbReference>
<keyword evidence="4" id="KW-1185">Reference proteome</keyword>
<evidence type="ECO:0000256" key="1">
    <source>
        <dbReference type="SAM" id="MobiDB-lite"/>
    </source>
</evidence>
<dbReference type="RefSeq" id="WP_249770143.1">
    <property type="nucleotide sequence ID" value="NZ_CP097332.1"/>
</dbReference>
<evidence type="ECO:0000256" key="2">
    <source>
        <dbReference type="SAM" id="SignalP"/>
    </source>
</evidence>
<keyword evidence="2" id="KW-0732">Signal</keyword>
<protein>
    <submittedName>
        <fullName evidence="3">Uncharacterized protein</fullName>
    </submittedName>
</protein>
<evidence type="ECO:0000313" key="4">
    <source>
        <dbReference type="Proteomes" id="UP001056336"/>
    </source>
</evidence>
<evidence type="ECO:0000313" key="3">
    <source>
        <dbReference type="EMBL" id="UQX87532.1"/>
    </source>
</evidence>
<organism evidence="3 4">
    <name type="scientific">Jatrophihabitans telluris</name>
    <dbReference type="NCBI Taxonomy" id="2038343"/>
    <lineage>
        <taxon>Bacteria</taxon>
        <taxon>Bacillati</taxon>
        <taxon>Actinomycetota</taxon>
        <taxon>Actinomycetes</taxon>
        <taxon>Jatrophihabitantales</taxon>
        <taxon>Jatrophihabitantaceae</taxon>
        <taxon>Jatrophihabitans</taxon>
    </lineage>
</organism>
<gene>
    <name evidence="3" type="ORF">M6D93_14650</name>
</gene>
<feature type="compositionally biased region" description="Low complexity" evidence="1">
    <location>
        <begin position="50"/>
        <end position="66"/>
    </location>
</feature>
<proteinExistence type="predicted"/>